<dbReference type="SUPFAM" id="SSF50969">
    <property type="entry name" value="YVTN repeat-like/Quinoprotein amine dehydrogenase"/>
    <property type="match status" value="1"/>
</dbReference>
<keyword evidence="2" id="KW-1185">Reference proteome</keyword>
<name>A0A852X0M3_9MICO</name>
<dbReference type="EMBL" id="JACCFI010000001">
    <property type="protein sequence ID" value="NYG22070.1"/>
    <property type="molecule type" value="Genomic_DNA"/>
</dbReference>
<evidence type="ECO:0000313" key="2">
    <source>
        <dbReference type="Proteomes" id="UP000549066"/>
    </source>
</evidence>
<reference evidence="1 2" key="1">
    <citation type="submission" date="2020-07" db="EMBL/GenBank/DDBJ databases">
        <title>Sequencing the genomes of 1000 actinobacteria strains.</title>
        <authorList>
            <person name="Klenk H.-P."/>
        </authorList>
    </citation>
    <scope>NUCLEOTIDE SEQUENCE [LARGE SCALE GENOMIC DNA]</scope>
    <source>
        <strain evidence="1 2">DSM 8598</strain>
    </source>
</reference>
<sequence length="328" mass="35871">MPLGFSVQRVDLPRRADPHPAYPSHLRRLPDATLVTTWIEGTAAVRLAVIDPRSGAVTVRKGIRGQLRDVVVSEAGDRAWLICTHGVHEFDVATSTVRRTLTKGLGVEASRPLRLDEDTVLLVQRFAATSAIVSLERMEVIGRLRFDRPDFVHRRGEHRMLLSFADGHGRTLGADNRLVRGGGIGVPIGIDAIDLGDRIAVVSGTRHAWHNPHGLDPERHARVEPEGVIAMLDPTTLAVTRRGANIGMRRLIGPDDAGRLVGTDFEFQGRGRRLIISDRDGSRMISELVFDEPVLEGIALDGTSVAINHDAGDGSASPYISITNWFEK</sequence>
<dbReference type="Proteomes" id="UP000549066">
    <property type="component" value="Unassembled WGS sequence"/>
</dbReference>
<gene>
    <name evidence="1" type="ORF">BJY17_002817</name>
</gene>
<protein>
    <submittedName>
        <fullName evidence="1">Uncharacterized protein</fullName>
    </submittedName>
</protein>
<evidence type="ECO:0000313" key="1">
    <source>
        <dbReference type="EMBL" id="NYG22070.1"/>
    </source>
</evidence>
<organism evidence="1 2">
    <name type="scientific">Agromyces hippuratus</name>
    <dbReference type="NCBI Taxonomy" id="286438"/>
    <lineage>
        <taxon>Bacteria</taxon>
        <taxon>Bacillati</taxon>
        <taxon>Actinomycetota</taxon>
        <taxon>Actinomycetes</taxon>
        <taxon>Micrococcales</taxon>
        <taxon>Microbacteriaceae</taxon>
        <taxon>Agromyces</taxon>
    </lineage>
</organism>
<accession>A0A852X0M3</accession>
<dbReference type="AlphaFoldDB" id="A0A852X0M3"/>
<dbReference type="InterPro" id="IPR011044">
    <property type="entry name" value="Quino_amine_DH_bsu"/>
</dbReference>
<proteinExistence type="predicted"/>
<comment type="caution">
    <text evidence="1">The sequence shown here is derived from an EMBL/GenBank/DDBJ whole genome shotgun (WGS) entry which is preliminary data.</text>
</comment>
<dbReference type="RefSeq" id="WP_179551931.1">
    <property type="nucleotide sequence ID" value="NZ_JACCFI010000001.1"/>
</dbReference>